<protein>
    <submittedName>
        <fullName evidence="1">Uncharacterized protein</fullName>
    </submittedName>
</protein>
<dbReference type="Proteomes" id="UP000484015">
    <property type="component" value="Unassembled WGS sequence"/>
</dbReference>
<reference evidence="1 2" key="1">
    <citation type="submission" date="2019-11" db="EMBL/GenBank/DDBJ databases">
        <title>Type strains purchased from KCTC, JCM and DSMZ.</title>
        <authorList>
            <person name="Lu H."/>
        </authorList>
    </citation>
    <scope>NUCLEOTIDE SEQUENCE [LARGE SCALE GENOMIC DNA]</scope>
    <source>
        <strain evidence="1 2">KCTC 42409</strain>
    </source>
</reference>
<feature type="non-terminal residue" evidence="1">
    <location>
        <position position="452"/>
    </location>
</feature>
<organism evidence="1 2">
    <name type="scientific">Pseudoduganella ginsengisoli</name>
    <dbReference type="NCBI Taxonomy" id="1462440"/>
    <lineage>
        <taxon>Bacteria</taxon>
        <taxon>Pseudomonadati</taxon>
        <taxon>Pseudomonadota</taxon>
        <taxon>Betaproteobacteria</taxon>
        <taxon>Burkholderiales</taxon>
        <taxon>Oxalobacteraceae</taxon>
        <taxon>Telluria group</taxon>
        <taxon>Pseudoduganella</taxon>
    </lineage>
</organism>
<gene>
    <name evidence="1" type="ORF">GM668_17230</name>
</gene>
<accession>A0A6L6Q329</accession>
<evidence type="ECO:0000313" key="1">
    <source>
        <dbReference type="EMBL" id="MTW03829.1"/>
    </source>
</evidence>
<keyword evidence="2" id="KW-1185">Reference proteome</keyword>
<dbReference type="AlphaFoldDB" id="A0A6L6Q329"/>
<evidence type="ECO:0000313" key="2">
    <source>
        <dbReference type="Proteomes" id="UP000484015"/>
    </source>
</evidence>
<sequence>MRHSYHSLRQALAAWTLRARRYRNGRAGAARSPSSSAALLLAVLAMVFAGAGAAVISSHAMRLAPVNDTDVADAGVAVYRDSLPGAVIDVPGTPGAHVVAVAGGAVLALNGMQGQAPVRVSLCSQLRADGRMQALRMGGSFDELAARSAPLRHALLAEGGVPAVRIDGGEAMDAPLRLSWRGADAAWVSDSAADGAAAGAGHGAAGIMQRHGWLAWRGGALRVERRASAACPQAGELAVQLYRPATAAARCCAVTAFAANGTVVTGWLPPGRHLVPSVTEGMRNAQEDQALFSALQAHGLLRLAADGAIEAAPRDLLAWAAAAPQDRAASLAPWQGVVLDAEALRLLKRLYRQADGAYVLRQIDTYNSERALLAWRMPGETGQAGEWQLLGDGAPLSTTGAMPGAAARLFADMPQGWAPWQGVVLDAEALRLLKRLYRQADGAYVLRQIDTY</sequence>
<dbReference type="EMBL" id="WNLA01000012">
    <property type="protein sequence ID" value="MTW03829.1"/>
    <property type="molecule type" value="Genomic_DNA"/>
</dbReference>
<comment type="caution">
    <text evidence="1">The sequence shown here is derived from an EMBL/GenBank/DDBJ whole genome shotgun (WGS) entry which is preliminary data.</text>
</comment>
<proteinExistence type="predicted"/>
<name>A0A6L6Q329_9BURK</name>